<sequence>MSGLKQPSKIIEMEKEKESEKDKEIEPVDLSLAKSVAMMTDSEETEPLSKVLELTDEYKSDEESMSNEDILKQIPEGMMLPSVTAAEITRINSDLELRFRESTKVIGTRPVSLGLLHQTRGRRLPVLDSIKYIIAKEEQILAWTETDSLETAVRRREYIIAKYGEMLLRKFFSSSIHPDPTTSESFSQRNPDTFFNSPSQRTSTDSRMLFTIDDIPLGIETAVDQILMLMVLEIGSLSK</sequence>
<reference evidence="2 3" key="1">
    <citation type="journal article" date="2015" name="Proc. Natl. Acad. Sci. U.S.A.">
        <title>The resurrection genome of Boea hygrometrica: A blueprint for survival of dehydration.</title>
        <authorList>
            <person name="Xiao L."/>
            <person name="Yang G."/>
            <person name="Zhang L."/>
            <person name="Yang X."/>
            <person name="Zhao S."/>
            <person name="Ji Z."/>
            <person name="Zhou Q."/>
            <person name="Hu M."/>
            <person name="Wang Y."/>
            <person name="Chen M."/>
            <person name="Xu Y."/>
            <person name="Jin H."/>
            <person name="Xiao X."/>
            <person name="Hu G."/>
            <person name="Bao F."/>
            <person name="Hu Y."/>
            <person name="Wan P."/>
            <person name="Li L."/>
            <person name="Deng X."/>
            <person name="Kuang T."/>
            <person name="Xiang C."/>
            <person name="Zhu J.K."/>
            <person name="Oliver M.J."/>
            <person name="He Y."/>
        </authorList>
    </citation>
    <scope>NUCLEOTIDE SEQUENCE [LARGE SCALE GENOMIC DNA]</scope>
    <source>
        <strain evidence="3">cv. XS01</strain>
    </source>
</reference>
<protein>
    <submittedName>
        <fullName evidence="2">Uncharacterized protein</fullName>
    </submittedName>
</protein>
<dbReference type="EMBL" id="KQ998340">
    <property type="protein sequence ID" value="KZV42972.1"/>
    <property type="molecule type" value="Genomic_DNA"/>
</dbReference>
<evidence type="ECO:0000256" key="1">
    <source>
        <dbReference type="SAM" id="MobiDB-lite"/>
    </source>
</evidence>
<gene>
    <name evidence="2" type="ORF">F511_42484</name>
</gene>
<dbReference type="AlphaFoldDB" id="A0A2Z7C8B1"/>
<organism evidence="2 3">
    <name type="scientific">Dorcoceras hygrometricum</name>
    <dbReference type="NCBI Taxonomy" id="472368"/>
    <lineage>
        <taxon>Eukaryota</taxon>
        <taxon>Viridiplantae</taxon>
        <taxon>Streptophyta</taxon>
        <taxon>Embryophyta</taxon>
        <taxon>Tracheophyta</taxon>
        <taxon>Spermatophyta</taxon>
        <taxon>Magnoliopsida</taxon>
        <taxon>eudicotyledons</taxon>
        <taxon>Gunneridae</taxon>
        <taxon>Pentapetalae</taxon>
        <taxon>asterids</taxon>
        <taxon>lamiids</taxon>
        <taxon>Lamiales</taxon>
        <taxon>Gesneriaceae</taxon>
        <taxon>Didymocarpoideae</taxon>
        <taxon>Trichosporeae</taxon>
        <taxon>Loxocarpinae</taxon>
        <taxon>Dorcoceras</taxon>
    </lineage>
</organism>
<keyword evidence="3" id="KW-1185">Reference proteome</keyword>
<feature type="region of interest" description="Disordered" evidence="1">
    <location>
        <begin position="1"/>
        <end position="26"/>
    </location>
</feature>
<evidence type="ECO:0000313" key="3">
    <source>
        <dbReference type="Proteomes" id="UP000250235"/>
    </source>
</evidence>
<accession>A0A2Z7C8B1</accession>
<feature type="compositionally biased region" description="Basic and acidic residues" evidence="1">
    <location>
        <begin position="11"/>
        <end position="26"/>
    </location>
</feature>
<name>A0A2Z7C8B1_9LAMI</name>
<evidence type="ECO:0000313" key="2">
    <source>
        <dbReference type="EMBL" id="KZV42972.1"/>
    </source>
</evidence>
<proteinExistence type="predicted"/>
<feature type="region of interest" description="Disordered" evidence="1">
    <location>
        <begin position="180"/>
        <end position="202"/>
    </location>
</feature>
<dbReference type="Proteomes" id="UP000250235">
    <property type="component" value="Unassembled WGS sequence"/>
</dbReference>